<dbReference type="Gene3D" id="3.40.50.720">
    <property type="entry name" value="NAD(P)-binding Rossmann-like Domain"/>
    <property type="match status" value="1"/>
</dbReference>
<dbReference type="AlphaFoldDB" id="A0A6J6E0G4"/>
<dbReference type="Pfam" id="PF00106">
    <property type="entry name" value="adh_short"/>
    <property type="match status" value="1"/>
</dbReference>
<name>A0A6J6E0G4_9ZZZZ</name>
<dbReference type="SUPFAM" id="SSF51735">
    <property type="entry name" value="NAD(P)-binding Rossmann-fold domains"/>
    <property type="match status" value="1"/>
</dbReference>
<dbReference type="InterPro" id="IPR002347">
    <property type="entry name" value="SDR_fam"/>
</dbReference>
<dbReference type="PANTHER" id="PTHR44147:SF2">
    <property type="entry name" value="DEHYDROGENASE_REDUCTASE SDR FAMILY MEMBER 1"/>
    <property type="match status" value="1"/>
</dbReference>
<dbReference type="PRINTS" id="PR00081">
    <property type="entry name" value="GDHRDH"/>
</dbReference>
<dbReference type="PROSITE" id="PS00061">
    <property type="entry name" value="ADH_SHORT"/>
    <property type="match status" value="1"/>
</dbReference>
<dbReference type="PRINTS" id="PR00080">
    <property type="entry name" value="SDRFAMILY"/>
</dbReference>
<dbReference type="PANTHER" id="PTHR44147">
    <property type="entry name" value="DEHYDROGENASE/REDUCTASE SDR FAMILY MEMBER 1"/>
    <property type="match status" value="1"/>
</dbReference>
<reference evidence="1" key="1">
    <citation type="submission" date="2020-05" db="EMBL/GenBank/DDBJ databases">
        <authorList>
            <person name="Chiriac C."/>
            <person name="Salcher M."/>
            <person name="Ghai R."/>
            <person name="Kavagutti S V."/>
        </authorList>
    </citation>
    <scope>NUCLEOTIDE SEQUENCE</scope>
</reference>
<organism evidence="1">
    <name type="scientific">freshwater metagenome</name>
    <dbReference type="NCBI Taxonomy" id="449393"/>
    <lineage>
        <taxon>unclassified sequences</taxon>
        <taxon>metagenomes</taxon>
        <taxon>ecological metagenomes</taxon>
    </lineage>
</organism>
<protein>
    <submittedName>
        <fullName evidence="1">Unannotated protein</fullName>
    </submittedName>
</protein>
<evidence type="ECO:0000313" key="1">
    <source>
        <dbReference type="EMBL" id="CAB4568749.1"/>
    </source>
</evidence>
<gene>
    <name evidence="1" type="ORF">UFOPK1722_00236</name>
</gene>
<proteinExistence type="predicted"/>
<accession>A0A6J6E0G4</accession>
<sequence length="272" mass="28663">MSGRLTGKTAVVTGSSRGIGRGTAIALAEMGATVYITGRNTGSGPLTIDTTAKMVEDAGGVGIPVRVDHGDDRQIAELFDRVRVEAGKLHVLVNNVYKIPDPPAWGGGFWEHPVSIWDDQVGIGLRAHYVASWHAAPLLFEGGPGGSIMNVSSPGGSSYHFSSSYGAGKAGLDRLSADMALELKPKGIACCSIYPGSVATEFILEWAGKRGSDLSTAQTTLGVGRAIAALAVAPDLMERSGTIQWVEDISEQFDVRDENGNLAPRYPGRVRR</sequence>
<dbReference type="InterPro" id="IPR036291">
    <property type="entry name" value="NAD(P)-bd_dom_sf"/>
</dbReference>
<dbReference type="EMBL" id="CAEZTS010000012">
    <property type="protein sequence ID" value="CAB4568749.1"/>
    <property type="molecule type" value="Genomic_DNA"/>
</dbReference>
<dbReference type="InterPro" id="IPR020904">
    <property type="entry name" value="Sc_DH/Rdtase_CS"/>
</dbReference>